<dbReference type="AlphaFoldDB" id="A0A7H1B1I3"/>
<evidence type="ECO:0000256" key="2">
    <source>
        <dbReference type="ARBA" id="ARBA00023004"/>
    </source>
</evidence>
<keyword evidence="6" id="KW-1185">Reference proteome</keyword>
<evidence type="ECO:0000313" key="6">
    <source>
        <dbReference type="Proteomes" id="UP000516428"/>
    </source>
</evidence>
<keyword evidence="1" id="KW-0560">Oxidoreductase</keyword>
<evidence type="ECO:0000256" key="3">
    <source>
        <dbReference type="SAM" id="MobiDB-lite"/>
    </source>
</evidence>
<sequence>MGPSSAAARALPCHGPAVWTGSDLAASGAWLRRPTPGQLAELATAVRTVRTRGTPMLRVTAAQFPAPAWHTELQATAHELTHRCGVAVVRRIPVEGFRPAEREQLLWGLGRHLGTPVSQDVTGHMLGRLPAAGPPAASPGAFRTDDADTTALLCLRPARASLVSSAALHNAVLDRGPELLDRLYRTHHLDRGPRLPALATPLAHRTERHFSLRYDRHRIEAAQARPDVPRLTHEDIALFDLLDAAAASPVLRLDLDLSPGDLLLLDNHAVLHTLAFTPPRATAPEATADALRLWLTPHQPRDLPAEFWGDTARGPHGTRGGVPPRDVITHRSPFHAKEPA</sequence>
<dbReference type="EMBL" id="CP061281">
    <property type="protein sequence ID" value="QNS02588.1"/>
    <property type="molecule type" value="Genomic_DNA"/>
</dbReference>
<name>A0A7H1B1I3_9ACTN</name>
<reference evidence="5 6" key="1">
    <citation type="submission" date="2020-09" db="EMBL/GenBank/DDBJ databases">
        <title>A novel species.</title>
        <authorList>
            <person name="Gao J."/>
        </authorList>
    </citation>
    <scope>NUCLEOTIDE SEQUENCE [LARGE SCALE GENOMIC DNA]</scope>
    <source>
        <strain evidence="5 6">CRXT-Y-14</strain>
    </source>
</reference>
<dbReference type="GO" id="GO:0051213">
    <property type="term" value="F:dioxygenase activity"/>
    <property type="evidence" value="ECO:0007669"/>
    <property type="project" value="UniProtKB-KW"/>
</dbReference>
<feature type="domain" description="TauD/TfdA-like" evidence="4">
    <location>
        <begin position="61"/>
        <end position="273"/>
    </location>
</feature>
<evidence type="ECO:0000259" key="4">
    <source>
        <dbReference type="Pfam" id="PF02668"/>
    </source>
</evidence>
<protein>
    <submittedName>
        <fullName evidence="5">TauD/TfdA family dioxygenase</fullName>
    </submittedName>
</protein>
<evidence type="ECO:0000313" key="5">
    <source>
        <dbReference type="EMBL" id="QNS02588.1"/>
    </source>
</evidence>
<feature type="region of interest" description="Disordered" evidence="3">
    <location>
        <begin position="306"/>
        <end position="340"/>
    </location>
</feature>
<dbReference type="Pfam" id="PF02668">
    <property type="entry name" value="TauD"/>
    <property type="match status" value="1"/>
</dbReference>
<keyword evidence="5" id="KW-0223">Dioxygenase</keyword>
<dbReference type="Proteomes" id="UP000516428">
    <property type="component" value="Chromosome"/>
</dbReference>
<dbReference type="KEGG" id="sxn:IAG42_02435"/>
<accession>A0A7H1B1I3</accession>
<evidence type="ECO:0000256" key="1">
    <source>
        <dbReference type="ARBA" id="ARBA00023002"/>
    </source>
</evidence>
<gene>
    <name evidence="5" type="ORF">IAG42_02435</name>
</gene>
<dbReference type="Gene3D" id="3.60.130.10">
    <property type="entry name" value="Clavaminate synthase-like"/>
    <property type="match status" value="1"/>
</dbReference>
<keyword evidence="2" id="KW-0408">Iron</keyword>
<dbReference type="InterPro" id="IPR003819">
    <property type="entry name" value="TauD/TfdA-like"/>
</dbReference>
<dbReference type="RefSeq" id="WP_188335343.1">
    <property type="nucleotide sequence ID" value="NZ_CP061281.1"/>
</dbReference>
<organism evidence="5 6">
    <name type="scientific">Streptomyces xanthii</name>
    <dbReference type="NCBI Taxonomy" id="2768069"/>
    <lineage>
        <taxon>Bacteria</taxon>
        <taxon>Bacillati</taxon>
        <taxon>Actinomycetota</taxon>
        <taxon>Actinomycetes</taxon>
        <taxon>Kitasatosporales</taxon>
        <taxon>Streptomycetaceae</taxon>
        <taxon>Streptomyces</taxon>
    </lineage>
</organism>
<dbReference type="InterPro" id="IPR042098">
    <property type="entry name" value="TauD-like_sf"/>
</dbReference>
<proteinExistence type="predicted"/>
<dbReference type="SUPFAM" id="SSF51197">
    <property type="entry name" value="Clavaminate synthase-like"/>
    <property type="match status" value="1"/>
</dbReference>